<sequence length="204" mass="23678">MEVTYISQRHAINASPPPSMVDLKEQWPFLFIKRFLFTHFHTLTGIEVESRFGESLDVKARKILHFFESQLTRWKKEVRKVIRDYHDREFEGSDVHRGLAAILVLMAFFQEKEDALFLLADVTTTQADAEAQLSLPDTPRIIMLGDSILESKKWMLSIEGKVLIQPTDHQTDFTSALAVLFTAYYVFNIEYQVEAATTMEFIQR</sequence>
<gene>
    <name evidence="1" type="ORF">UPYG_G00076820</name>
</gene>
<comment type="caution">
    <text evidence="1">The sequence shown here is derived from an EMBL/GenBank/DDBJ whole genome shotgun (WGS) entry which is preliminary data.</text>
</comment>
<organism evidence="1 2">
    <name type="scientific">Umbra pygmaea</name>
    <name type="common">Eastern mudminnow</name>
    <dbReference type="NCBI Taxonomy" id="75934"/>
    <lineage>
        <taxon>Eukaryota</taxon>
        <taxon>Metazoa</taxon>
        <taxon>Chordata</taxon>
        <taxon>Craniata</taxon>
        <taxon>Vertebrata</taxon>
        <taxon>Euteleostomi</taxon>
        <taxon>Actinopterygii</taxon>
        <taxon>Neopterygii</taxon>
        <taxon>Teleostei</taxon>
        <taxon>Protacanthopterygii</taxon>
        <taxon>Esociformes</taxon>
        <taxon>Umbridae</taxon>
        <taxon>Umbra</taxon>
    </lineage>
</organism>
<name>A0ABD0Y0B3_UMBPY</name>
<proteinExistence type="predicted"/>
<keyword evidence="2" id="KW-1185">Reference proteome</keyword>
<dbReference type="EMBL" id="JAGEUA010000002">
    <property type="protein sequence ID" value="KAL1006771.1"/>
    <property type="molecule type" value="Genomic_DNA"/>
</dbReference>
<dbReference type="PANTHER" id="PTHR31025">
    <property type="entry name" value="SI:CH211-196P9.1-RELATED"/>
    <property type="match status" value="1"/>
</dbReference>
<reference evidence="1 2" key="1">
    <citation type="submission" date="2024-06" db="EMBL/GenBank/DDBJ databases">
        <authorList>
            <person name="Pan Q."/>
            <person name="Wen M."/>
            <person name="Jouanno E."/>
            <person name="Zahm M."/>
            <person name="Klopp C."/>
            <person name="Cabau C."/>
            <person name="Louis A."/>
            <person name="Berthelot C."/>
            <person name="Parey E."/>
            <person name="Roest Crollius H."/>
            <person name="Montfort J."/>
            <person name="Robinson-Rechavi M."/>
            <person name="Bouchez O."/>
            <person name="Lampietro C."/>
            <person name="Lopez Roques C."/>
            <person name="Donnadieu C."/>
            <person name="Postlethwait J."/>
            <person name="Bobe J."/>
            <person name="Verreycken H."/>
            <person name="Guiguen Y."/>
        </authorList>
    </citation>
    <scope>NUCLEOTIDE SEQUENCE [LARGE SCALE GENOMIC DNA]</scope>
    <source>
        <strain evidence="1">Up_M1</strain>
        <tissue evidence="1">Testis</tissue>
    </source>
</reference>
<dbReference type="PANTHER" id="PTHR31025:SF30">
    <property type="entry name" value="SI:DKEY-15H8.17"/>
    <property type="match status" value="1"/>
</dbReference>
<dbReference type="Proteomes" id="UP001557470">
    <property type="component" value="Unassembled WGS sequence"/>
</dbReference>
<accession>A0ABD0Y0B3</accession>
<protein>
    <submittedName>
        <fullName evidence="1">Uncharacterized protein</fullName>
    </submittedName>
</protein>
<evidence type="ECO:0000313" key="1">
    <source>
        <dbReference type="EMBL" id="KAL1006771.1"/>
    </source>
</evidence>
<dbReference type="AlphaFoldDB" id="A0ABD0Y0B3"/>
<evidence type="ECO:0000313" key="2">
    <source>
        <dbReference type="Proteomes" id="UP001557470"/>
    </source>
</evidence>